<keyword evidence="3" id="KW-1185">Reference proteome</keyword>
<proteinExistence type="predicted"/>
<sequence length="53" mass="6205">MIIENDLPNESVYPLLHRELMWWLDVETYLVVNSNKADKITYLSVILNKGVLT</sequence>
<protein>
    <submittedName>
        <fullName evidence="1">(wild Malaysian banana) hypothetical protein</fullName>
    </submittedName>
</protein>
<reference evidence="1" key="1">
    <citation type="submission" date="2021-03" db="EMBL/GenBank/DDBJ databases">
        <authorList>
            <consortium name="Genoscope - CEA"/>
            <person name="William W."/>
        </authorList>
    </citation>
    <scope>NUCLEOTIDE SEQUENCE</scope>
    <source>
        <strain evidence="1">Doubled-haploid Pahang</strain>
    </source>
</reference>
<evidence type="ECO:0000313" key="1">
    <source>
        <dbReference type="EMBL" id="CAG1835941.1"/>
    </source>
</evidence>
<reference evidence="2" key="2">
    <citation type="submission" date="2021-05" db="UniProtKB">
        <authorList>
            <consortium name="EnsemblPlants"/>
        </authorList>
    </citation>
    <scope>IDENTIFICATION</scope>
    <source>
        <strain evidence="2">subsp. malaccensis</strain>
    </source>
</reference>
<dbReference type="EnsemblPlants" id="Ma09_t18220.1">
    <property type="protein sequence ID" value="Ma09_p18220.1"/>
    <property type="gene ID" value="Ma09_g18220"/>
</dbReference>
<name>A0A804KKY8_MUSAM</name>
<dbReference type="Gramene" id="Ma09_t18220.1">
    <property type="protein sequence ID" value="Ma09_p18220.1"/>
    <property type="gene ID" value="Ma09_g18220"/>
</dbReference>
<evidence type="ECO:0000313" key="2">
    <source>
        <dbReference type="EnsemblPlants" id="Ma09_p18220.1"/>
    </source>
</evidence>
<dbReference type="InParanoid" id="A0A804KKY8"/>
<dbReference type="AlphaFoldDB" id="A0A804KKY8"/>
<dbReference type="Proteomes" id="UP000012960">
    <property type="component" value="Unplaced"/>
</dbReference>
<evidence type="ECO:0000313" key="3">
    <source>
        <dbReference type="Proteomes" id="UP000012960"/>
    </source>
</evidence>
<accession>A0A804KKY8</accession>
<dbReference type="EMBL" id="HG996474">
    <property type="protein sequence ID" value="CAG1835941.1"/>
    <property type="molecule type" value="Genomic_DNA"/>
</dbReference>
<gene>
    <name evidence="1" type="ORF">GSMUA_239100.1</name>
</gene>
<organism evidence="2 3">
    <name type="scientific">Musa acuminata subsp. malaccensis</name>
    <name type="common">Wild banana</name>
    <name type="synonym">Musa malaccensis</name>
    <dbReference type="NCBI Taxonomy" id="214687"/>
    <lineage>
        <taxon>Eukaryota</taxon>
        <taxon>Viridiplantae</taxon>
        <taxon>Streptophyta</taxon>
        <taxon>Embryophyta</taxon>
        <taxon>Tracheophyta</taxon>
        <taxon>Spermatophyta</taxon>
        <taxon>Magnoliopsida</taxon>
        <taxon>Liliopsida</taxon>
        <taxon>Zingiberales</taxon>
        <taxon>Musaceae</taxon>
        <taxon>Musa</taxon>
    </lineage>
</organism>